<comment type="caution">
    <text evidence="2">The sequence shown here is derived from an EMBL/GenBank/DDBJ whole genome shotgun (WGS) entry which is preliminary data.</text>
</comment>
<evidence type="ECO:0000313" key="2">
    <source>
        <dbReference type="EMBL" id="MFC4913887.1"/>
    </source>
</evidence>
<feature type="compositionally biased region" description="Low complexity" evidence="1">
    <location>
        <begin position="1"/>
        <end position="21"/>
    </location>
</feature>
<evidence type="ECO:0008006" key="4">
    <source>
        <dbReference type="Google" id="ProtNLM"/>
    </source>
</evidence>
<dbReference type="SUPFAM" id="SSF69754">
    <property type="entry name" value="Ribosome binding protein Y (YfiA homologue)"/>
    <property type="match status" value="1"/>
</dbReference>
<reference evidence="3" key="1">
    <citation type="journal article" date="2019" name="Int. J. Syst. Evol. Microbiol.">
        <title>The Global Catalogue of Microorganisms (GCM) 10K type strain sequencing project: providing services to taxonomists for standard genome sequencing and annotation.</title>
        <authorList>
            <consortium name="The Broad Institute Genomics Platform"/>
            <consortium name="The Broad Institute Genome Sequencing Center for Infectious Disease"/>
            <person name="Wu L."/>
            <person name="Ma J."/>
        </authorList>
    </citation>
    <scope>NUCLEOTIDE SEQUENCE [LARGE SCALE GENOMIC DNA]</scope>
    <source>
        <strain evidence="3">KLKA75</strain>
    </source>
</reference>
<dbReference type="EMBL" id="JBHSIT010000021">
    <property type="protein sequence ID" value="MFC4913887.1"/>
    <property type="molecule type" value="Genomic_DNA"/>
</dbReference>
<proteinExistence type="predicted"/>
<sequence>MPRQNATPAEPAEPAADDTAASPMAFTLSGRVEEGDVRRAREVFSRVLAHAHEPVLFVRTSLTVAPAHDPSGQAEVSLRADVNGRPIHAHATATSLHEAIAITADRLAARLAHTSRDWESRRGGHAHPSP</sequence>
<protein>
    <recommendedName>
        <fullName evidence="4">Ribosomal subunit interface protein</fullName>
    </recommendedName>
</protein>
<dbReference type="InterPro" id="IPR036567">
    <property type="entry name" value="RHF-like"/>
</dbReference>
<name>A0ABV9UCM4_9ACTN</name>
<keyword evidence="3" id="KW-1185">Reference proteome</keyword>
<dbReference type="Proteomes" id="UP001595872">
    <property type="component" value="Unassembled WGS sequence"/>
</dbReference>
<gene>
    <name evidence="2" type="ORF">ACFPCY_41840</name>
</gene>
<feature type="region of interest" description="Disordered" evidence="1">
    <location>
        <begin position="1"/>
        <end position="23"/>
    </location>
</feature>
<accession>A0ABV9UCM4</accession>
<organism evidence="2 3">
    <name type="scientific">Actinomadura gamaensis</name>
    <dbReference type="NCBI Taxonomy" id="1763541"/>
    <lineage>
        <taxon>Bacteria</taxon>
        <taxon>Bacillati</taxon>
        <taxon>Actinomycetota</taxon>
        <taxon>Actinomycetes</taxon>
        <taxon>Streptosporangiales</taxon>
        <taxon>Thermomonosporaceae</taxon>
        <taxon>Actinomadura</taxon>
    </lineage>
</organism>
<dbReference type="RefSeq" id="WP_378265244.1">
    <property type="nucleotide sequence ID" value="NZ_JBHSIT010000021.1"/>
</dbReference>
<evidence type="ECO:0000313" key="3">
    <source>
        <dbReference type="Proteomes" id="UP001595872"/>
    </source>
</evidence>
<evidence type="ECO:0000256" key="1">
    <source>
        <dbReference type="SAM" id="MobiDB-lite"/>
    </source>
</evidence>